<evidence type="ECO:0000259" key="6">
    <source>
        <dbReference type="PROSITE" id="PS50089"/>
    </source>
</evidence>
<organism evidence="7 8">
    <name type="scientific">Heterodera schachtii</name>
    <name type="common">Sugarbeet cyst nematode worm</name>
    <name type="synonym">Tylenchus schachtii</name>
    <dbReference type="NCBI Taxonomy" id="97005"/>
    <lineage>
        <taxon>Eukaryota</taxon>
        <taxon>Metazoa</taxon>
        <taxon>Ecdysozoa</taxon>
        <taxon>Nematoda</taxon>
        <taxon>Chromadorea</taxon>
        <taxon>Rhabditida</taxon>
        <taxon>Tylenchina</taxon>
        <taxon>Tylenchomorpha</taxon>
        <taxon>Tylenchoidea</taxon>
        <taxon>Heteroderidae</taxon>
        <taxon>Heteroderinae</taxon>
        <taxon>Heterodera</taxon>
    </lineage>
</organism>
<feature type="compositionally biased region" description="Polar residues" evidence="4">
    <location>
        <begin position="306"/>
        <end position="323"/>
    </location>
</feature>
<evidence type="ECO:0000256" key="1">
    <source>
        <dbReference type="ARBA" id="ARBA00022771"/>
    </source>
</evidence>
<keyword evidence="5" id="KW-1133">Transmembrane helix</keyword>
<dbReference type="SUPFAM" id="SSF57850">
    <property type="entry name" value="RING/U-box"/>
    <property type="match status" value="1"/>
</dbReference>
<gene>
    <name evidence="7" type="ORF">niasHS_003185</name>
</gene>
<name>A0ABD2KFU3_HETSC</name>
<feature type="region of interest" description="Disordered" evidence="4">
    <location>
        <begin position="469"/>
        <end position="501"/>
    </location>
</feature>
<keyword evidence="5" id="KW-0472">Membrane</keyword>
<evidence type="ECO:0000313" key="8">
    <source>
        <dbReference type="Proteomes" id="UP001620645"/>
    </source>
</evidence>
<keyword evidence="2" id="KW-0862">Zinc</keyword>
<dbReference type="EMBL" id="JBICCN010000026">
    <property type="protein sequence ID" value="KAL3101776.1"/>
    <property type="molecule type" value="Genomic_DNA"/>
</dbReference>
<evidence type="ECO:0000256" key="4">
    <source>
        <dbReference type="SAM" id="MobiDB-lite"/>
    </source>
</evidence>
<keyword evidence="8" id="KW-1185">Reference proteome</keyword>
<dbReference type="InterPro" id="IPR013083">
    <property type="entry name" value="Znf_RING/FYVE/PHD"/>
</dbReference>
<comment type="caution">
    <text evidence="7">The sequence shown here is derived from an EMBL/GenBank/DDBJ whole genome shotgun (WGS) entry which is preliminary data.</text>
</comment>
<sequence length="501" mass="56526">MGFPYFAFNSLFNLFLIILLAVNLPHFVAIRISVKPSNLLYVAEFTCYDRNYNYRPPNASSSADGTNNDLHANDQQQQPKVVVGREFKSCEIGEMIMRTVDLGSCNQNDPKAYIRITNSLNSGESKEFEIMKDELLARKASVVFEFDTVSIAHRFVKVYQSALFGFRRIRSMDFEIEMFCDFIQTNGQTEHFTIGSAIQRKGQKYVKIAIYEMELLTGCFKDKVQINIYYSEEKVAKKVSLITTRTFLLQNVAFRIELSQKNSIQPYTRYNNNNNSLAAVIALSARQTSANDARLSRASSSTAGMLRTNSSNAGISRTNSSNGWLRRTCSFRHSPQENQEKRRKKKPEEMGVRPANGTDKEPPRCMICEDDERQIAFIPCGHYSTCKICSKELLKQSKLCAFCRVPITGTLRIRRCKSDGEANRSENGNGQSTARDCCMFCERNQCEIALIPCGHSNASSSYFTTPTISNSTEQQMSVRPSPVKENEGSFGGGKWTVGEEV</sequence>
<feature type="domain" description="RING-type" evidence="6">
    <location>
        <begin position="365"/>
        <end position="404"/>
    </location>
</feature>
<dbReference type="Pfam" id="PF13920">
    <property type="entry name" value="zf-C3HC4_3"/>
    <property type="match status" value="1"/>
</dbReference>
<proteinExistence type="predicted"/>
<reference evidence="7 8" key="1">
    <citation type="submission" date="2024-10" db="EMBL/GenBank/DDBJ databases">
        <authorList>
            <person name="Kim D."/>
        </authorList>
    </citation>
    <scope>NUCLEOTIDE SEQUENCE [LARGE SCALE GENOMIC DNA]</scope>
    <source>
        <strain evidence="7">Taebaek</strain>
    </source>
</reference>
<dbReference type="InterPro" id="IPR001841">
    <property type="entry name" value="Znf_RING"/>
</dbReference>
<evidence type="ECO:0000256" key="5">
    <source>
        <dbReference type="SAM" id="Phobius"/>
    </source>
</evidence>
<feature type="transmembrane region" description="Helical" evidence="5">
    <location>
        <begin position="6"/>
        <end position="30"/>
    </location>
</feature>
<dbReference type="Gene3D" id="3.30.40.10">
    <property type="entry name" value="Zinc/RING finger domain, C3HC4 (zinc finger)"/>
    <property type="match status" value="1"/>
</dbReference>
<keyword evidence="1 3" id="KW-0863">Zinc-finger</keyword>
<dbReference type="Proteomes" id="UP001620645">
    <property type="component" value="Unassembled WGS sequence"/>
</dbReference>
<keyword evidence="1 3" id="KW-0479">Metal-binding</keyword>
<evidence type="ECO:0000256" key="3">
    <source>
        <dbReference type="PROSITE-ProRule" id="PRU00175"/>
    </source>
</evidence>
<protein>
    <recommendedName>
        <fullName evidence="6">RING-type domain-containing protein</fullName>
    </recommendedName>
</protein>
<feature type="region of interest" description="Disordered" evidence="4">
    <location>
        <begin position="306"/>
        <end position="359"/>
    </location>
</feature>
<feature type="region of interest" description="Disordered" evidence="4">
    <location>
        <begin position="58"/>
        <end position="79"/>
    </location>
</feature>
<dbReference type="PROSITE" id="PS50089">
    <property type="entry name" value="ZF_RING_2"/>
    <property type="match status" value="1"/>
</dbReference>
<evidence type="ECO:0000256" key="2">
    <source>
        <dbReference type="ARBA" id="ARBA00022833"/>
    </source>
</evidence>
<keyword evidence="5" id="KW-0812">Transmembrane</keyword>
<feature type="compositionally biased region" description="Basic and acidic residues" evidence="4">
    <location>
        <begin position="334"/>
        <end position="351"/>
    </location>
</feature>
<accession>A0ABD2KFU3</accession>
<dbReference type="GO" id="GO:0008270">
    <property type="term" value="F:zinc ion binding"/>
    <property type="evidence" value="ECO:0007669"/>
    <property type="project" value="UniProtKB-KW"/>
</dbReference>
<feature type="compositionally biased region" description="Polar residues" evidence="4">
    <location>
        <begin position="469"/>
        <end position="478"/>
    </location>
</feature>
<evidence type="ECO:0000313" key="7">
    <source>
        <dbReference type="EMBL" id="KAL3101776.1"/>
    </source>
</evidence>
<dbReference type="PANTHER" id="PTHR22696:SF1">
    <property type="entry name" value="E3 UBIQUITIN-PROTEIN LIGASE RNF26"/>
    <property type="match status" value="1"/>
</dbReference>
<dbReference type="AlphaFoldDB" id="A0ABD2KFU3"/>
<dbReference type="PANTHER" id="PTHR22696">
    <property type="entry name" value="E3 UBIQUITIN-PROTEIN LIGASE RNF26"/>
    <property type="match status" value="1"/>
</dbReference>